<keyword evidence="2" id="KW-1185">Reference proteome</keyword>
<dbReference type="eggNOG" id="ENOG5031I3C">
    <property type="taxonomic scope" value="Bacteria"/>
</dbReference>
<accession>A0A073IN33</accession>
<evidence type="ECO:0000313" key="2">
    <source>
        <dbReference type="Proteomes" id="UP000027734"/>
    </source>
</evidence>
<dbReference type="Pfam" id="PF11066">
    <property type="entry name" value="DUF2867"/>
    <property type="match status" value="1"/>
</dbReference>
<sequence length="167" mass="18919">MSRNLQKITPLQVELVAPREQLGFFDQQSMTLPKEMTPLEVWTEMMADPLPFMATAFKIRDAIAARFGVKRIGGFSGKEPGFIQVGDKLDFFLVETLSDTVMSLSERDKHLDVLTCVTCTENTLMITSSVKVHNWFGRLYMLPVAPAHRLIVRVMLGRFRRKLADAA</sequence>
<protein>
    <recommendedName>
        <fullName evidence="3">DUF2867 domain-containing protein</fullName>
    </recommendedName>
</protein>
<dbReference type="STRING" id="1300350.Z948_1998"/>
<dbReference type="RefSeq" id="WP_025059380.1">
    <property type="nucleotide sequence ID" value="NZ_JAMC01000001.1"/>
</dbReference>
<proteinExistence type="predicted"/>
<evidence type="ECO:0008006" key="3">
    <source>
        <dbReference type="Google" id="ProtNLM"/>
    </source>
</evidence>
<reference evidence="1 2" key="1">
    <citation type="submission" date="2014-01" db="EMBL/GenBank/DDBJ databases">
        <title>Sulfitobacter donghicola JCM 14565 Genome Sequencing.</title>
        <authorList>
            <person name="Lai Q."/>
            <person name="Hong Z."/>
        </authorList>
    </citation>
    <scope>NUCLEOTIDE SEQUENCE [LARGE SCALE GENOMIC DNA]</scope>
    <source>
        <strain evidence="1 2">JCM 14565</strain>
    </source>
</reference>
<comment type="caution">
    <text evidence="1">The sequence shown here is derived from an EMBL/GenBank/DDBJ whole genome shotgun (WGS) entry which is preliminary data.</text>
</comment>
<dbReference type="Proteomes" id="UP000027734">
    <property type="component" value="Unassembled WGS sequence"/>
</dbReference>
<dbReference type="AlphaFoldDB" id="A0A073IN33"/>
<name>A0A073IN33_9RHOB</name>
<dbReference type="InterPro" id="IPR021295">
    <property type="entry name" value="DUF2867"/>
</dbReference>
<organism evidence="1 2">
    <name type="scientific">Sulfitobacter donghicola DSW-25 = KCTC 12864 = JCM 14565</name>
    <dbReference type="NCBI Taxonomy" id="1300350"/>
    <lineage>
        <taxon>Bacteria</taxon>
        <taxon>Pseudomonadati</taxon>
        <taxon>Pseudomonadota</taxon>
        <taxon>Alphaproteobacteria</taxon>
        <taxon>Rhodobacterales</taxon>
        <taxon>Roseobacteraceae</taxon>
        <taxon>Sulfitobacter</taxon>
    </lineage>
</organism>
<evidence type="ECO:0000313" key="1">
    <source>
        <dbReference type="EMBL" id="KEJ90975.1"/>
    </source>
</evidence>
<dbReference type="EMBL" id="JAMC01000001">
    <property type="protein sequence ID" value="KEJ90975.1"/>
    <property type="molecule type" value="Genomic_DNA"/>
</dbReference>
<gene>
    <name evidence="1" type="ORF">DSW25_03520</name>
</gene>